<organism evidence="4 5">
    <name type="scientific">Micromonospora rifamycinica</name>
    <dbReference type="NCBI Taxonomy" id="291594"/>
    <lineage>
        <taxon>Bacteria</taxon>
        <taxon>Bacillati</taxon>
        <taxon>Actinomycetota</taxon>
        <taxon>Actinomycetes</taxon>
        <taxon>Micromonosporales</taxon>
        <taxon>Micromonosporaceae</taxon>
        <taxon>Micromonospora</taxon>
    </lineage>
</organism>
<dbReference type="InterPro" id="IPR050559">
    <property type="entry name" value="P-Pant_transferase_sf"/>
</dbReference>
<dbReference type="AlphaFoldDB" id="A0A109IM91"/>
<dbReference type="Pfam" id="PF01648">
    <property type="entry name" value="ACPS"/>
    <property type="match status" value="1"/>
</dbReference>
<accession>A0A109IM91</accession>
<dbReference type="GO" id="GO:0008897">
    <property type="term" value="F:holo-[acyl-carrier-protein] synthase activity"/>
    <property type="evidence" value="ECO:0007669"/>
    <property type="project" value="InterPro"/>
</dbReference>
<dbReference type="GO" id="GO:0019878">
    <property type="term" value="P:lysine biosynthetic process via aminoadipic acid"/>
    <property type="evidence" value="ECO:0007669"/>
    <property type="project" value="TreeGrafter"/>
</dbReference>
<gene>
    <name evidence="4" type="ORF">GA0070623_1902</name>
</gene>
<feature type="domain" description="4'-phosphopantetheinyl transferase" evidence="3">
    <location>
        <begin position="107"/>
        <end position="172"/>
    </location>
</feature>
<dbReference type="Proteomes" id="UP000198226">
    <property type="component" value="Chromosome I"/>
</dbReference>
<dbReference type="Gene3D" id="3.90.470.20">
    <property type="entry name" value="4'-phosphopantetheinyl transferase domain"/>
    <property type="match status" value="1"/>
</dbReference>
<keyword evidence="5" id="KW-1185">Reference proteome</keyword>
<protein>
    <submittedName>
        <fullName evidence="4">4'-phosphopantetheinyl transferase</fullName>
    </submittedName>
</protein>
<proteinExistence type="inferred from homology"/>
<dbReference type="PANTHER" id="PTHR12215">
    <property type="entry name" value="PHOSPHOPANTETHEINE TRANSFERASE"/>
    <property type="match status" value="1"/>
</dbReference>
<evidence type="ECO:0000256" key="2">
    <source>
        <dbReference type="ARBA" id="ARBA00022679"/>
    </source>
</evidence>
<dbReference type="SUPFAM" id="SSF56214">
    <property type="entry name" value="4'-phosphopantetheinyl transferase"/>
    <property type="match status" value="2"/>
</dbReference>
<evidence type="ECO:0000313" key="4">
    <source>
        <dbReference type="EMBL" id="SCG51224.1"/>
    </source>
</evidence>
<keyword evidence="2 4" id="KW-0808">Transferase</keyword>
<dbReference type="InterPro" id="IPR037143">
    <property type="entry name" value="4-PPantetheinyl_Trfase_dom_sf"/>
</dbReference>
<sequence>MRDTVRVWTVPARVTPDELARYHAVLDAGERSRAAALADAATRDRFTVGHGALRLLVGRILDVPPERLRWSRGRHGKPTLADPGGGPQTSLSYSADLVALAVGGRRAVGVDIQHPSPGLDPVGLADRFFATEEARQVASGATAAVRADRFARLWARKEAVVKAAGGRLWPNLAMPVYRGDLVRCADPVGVHRVTDVVTPAGYRIAVALTGDAPYVVESCRGLGG</sequence>
<evidence type="ECO:0000256" key="1">
    <source>
        <dbReference type="ARBA" id="ARBA00010990"/>
    </source>
</evidence>
<dbReference type="EMBL" id="LT607752">
    <property type="protein sequence ID" value="SCG51224.1"/>
    <property type="molecule type" value="Genomic_DNA"/>
</dbReference>
<dbReference type="RefSeq" id="WP_067305023.1">
    <property type="nucleotide sequence ID" value="NZ_LRMV01000029.1"/>
</dbReference>
<reference evidence="5" key="1">
    <citation type="submission" date="2016-06" db="EMBL/GenBank/DDBJ databases">
        <authorList>
            <person name="Varghese N."/>
            <person name="Submissions Spin"/>
        </authorList>
    </citation>
    <scope>NUCLEOTIDE SEQUENCE [LARGE SCALE GENOMIC DNA]</scope>
    <source>
        <strain evidence="5">DSM 44983</strain>
    </source>
</reference>
<dbReference type="InterPro" id="IPR008278">
    <property type="entry name" value="4-PPantetheinyl_Trfase_dom"/>
</dbReference>
<name>A0A109IM91_9ACTN</name>
<dbReference type="OrthoDB" id="190168at2"/>
<dbReference type="GO" id="GO:0000287">
    <property type="term" value="F:magnesium ion binding"/>
    <property type="evidence" value="ECO:0007669"/>
    <property type="project" value="InterPro"/>
</dbReference>
<dbReference type="PANTHER" id="PTHR12215:SF10">
    <property type="entry name" value="L-AMINOADIPATE-SEMIALDEHYDE DEHYDROGENASE-PHOSPHOPANTETHEINYL TRANSFERASE"/>
    <property type="match status" value="1"/>
</dbReference>
<evidence type="ECO:0000259" key="3">
    <source>
        <dbReference type="Pfam" id="PF01648"/>
    </source>
</evidence>
<comment type="similarity">
    <text evidence="1">Belongs to the P-Pant transferase superfamily. Gsp/Sfp/HetI/AcpT family.</text>
</comment>
<dbReference type="GO" id="GO:0005829">
    <property type="term" value="C:cytosol"/>
    <property type="evidence" value="ECO:0007669"/>
    <property type="project" value="TreeGrafter"/>
</dbReference>
<evidence type="ECO:0000313" key="5">
    <source>
        <dbReference type="Proteomes" id="UP000198226"/>
    </source>
</evidence>